<sequence>MHSFVCKSNEMRAVMAHGLLKGRGVTAVCEFYRGAESLWRASFIEGQRRCGVRVFNETGYRYLQQKRHLKILTKLGIAIEANKCPYDCFYPQ</sequence>
<reference evidence="1 2" key="1">
    <citation type="submission" date="2021-03" db="EMBL/GenBank/DDBJ databases">
        <title>Antimicrobial resistance genes in bacteria isolated from Japanese honey, and their potential for conferring macrolide and lincosamide resistance in the American foulbrood pathogen Paenibacillus larvae.</title>
        <authorList>
            <person name="Okamoto M."/>
            <person name="Kumagai M."/>
            <person name="Kanamori H."/>
            <person name="Takamatsu D."/>
        </authorList>
    </citation>
    <scope>NUCLEOTIDE SEQUENCE [LARGE SCALE GENOMIC DNA]</scope>
    <source>
        <strain evidence="1 2">J34TS1</strain>
    </source>
</reference>
<dbReference type="AlphaFoldDB" id="A0A919YFL8"/>
<dbReference type="Proteomes" id="UP000682811">
    <property type="component" value="Unassembled WGS sequence"/>
</dbReference>
<proteinExistence type="predicted"/>
<evidence type="ECO:0000313" key="2">
    <source>
        <dbReference type="Proteomes" id="UP000682811"/>
    </source>
</evidence>
<name>A0A919YFL8_9BACL</name>
<dbReference type="EMBL" id="BORT01000031">
    <property type="protein sequence ID" value="GIO50312.1"/>
    <property type="molecule type" value="Genomic_DNA"/>
</dbReference>
<accession>A0A919YFL8</accession>
<comment type="caution">
    <text evidence="1">The sequence shown here is derived from an EMBL/GenBank/DDBJ whole genome shotgun (WGS) entry which is preliminary data.</text>
</comment>
<evidence type="ECO:0000313" key="1">
    <source>
        <dbReference type="EMBL" id="GIO50312.1"/>
    </source>
</evidence>
<gene>
    <name evidence="1" type="ORF">J34TS1_50770</name>
</gene>
<protein>
    <submittedName>
        <fullName evidence="1">Uncharacterized protein</fullName>
    </submittedName>
</protein>
<organism evidence="1 2">
    <name type="scientific">Paenibacillus azoreducens</name>
    <dbReference type="NCBI Taxonomy" id="116718"/>
    <lineage>
        <taxon>Bacteria</taxon>
        <taxon>Bacillati</taxon>
        <taxon>Bacillota</taxon>
        <taxon>Bacilli</taxon>
        <taxon>Bacillales</taxon>
        <taxon>Paenibacillaceae</taxon>
        <taxon>Paenibacillus</taxon>
    </lineage>
</organism>
<keyword evidence="2" id="KW-1185">Reference proteome</keyword>